<keyword evidence="3" id="KW-1185">Reference proteome</keyword>
<gene>
    <name evidence="2" type="ORF">BHK69_25050</name>
</gene>
<dbReference type="Proteomes" id="UP000094969">
    <property type="component" value="Chromosome"/>
</dbReference>
<dbReference type="RefSeq" id="WP_069692479.1">
    <property type="nucleotide sequence ID" value="NZ_CP017147.1"/>
</dbReference>
<dbReference type="KEGG" id="bvv:BHK69_25050"/>
<dbReference type="STRING" id="1526658.BHK69_25050"/>
<name>A0A1D7U7F6_9HYPH</name>
<organism evidence="2 3">
    <name type="scientific">Bosea vaviloviae</name>
    <dbReference type="NCBI Taxonomy" id="1526658"/>
    <lineage>
        <taxon>Bacteria</taxon>
        <taxon>Pseudomonadati</taxon>
        <taxon>Pseudomonadota</taxon>
        <taxon>Alphaproteobacteria</taxon>
        <taxon>Hyphomicrobiales</taxon>
        <taxon>Boseaceae</taxon>
        <taxon>Bosea</taxon>
    </lineage>
</organism>
<dbReference type="OrthoDB" id="6196651at2"/>
<feature type="transmembrane region" description="Helical" evidence="1">
    <location>
        <begin position="39"/>
        <end position="57"/>
    </location>
</feature>
<sequence length="161" mass="16648">MFGISALGWVHTLGSLPAIPAAAYMFAIHGRIIPRSKAGAVYFVSMLIGGATTVLVAHAPVSYGIGAATLLLLVTGYAIGRLPAPGRAAIYVETIALSLTAFLLMVPTATEILRRVPDGHPLVTDLHSPLLLGVQASILAALVIGLTAQIIYLRKTGKAAV</sequence>
<feature type="transmembrane region" description="Helical" evidence="1">
    <location>
        <begin position="6"/>
        <end position="27"/>
    </location>
</feature>
<keyword evidence="1" id="KW-0472">Membrane</keyword>
<feature type="transmembrane region" description="Helical" evidence="1">
    <location>
        <begin position="130"/>
        <end position="153"/>
    </location>
</feature>
<accession>A0A1D7U7F6</accession>
<evidence type="ECO:0000313" key="2">
    <source>
        <dbReference type="EMBL" id="AOO83279.1"/>
    </source>
</evidence>
<feature type="transmembrane region" description="Helical" evidence="1">
    <location>
        <begin position="63"/>
        <end position="82"/>
    </location>
</feature>
<proteinExistence type="predicted"/>
<keyword evidence="1" id="KW-0812">Transmembrane</keyword>
<keyword evidence="1" id="KW-1133">Transmembrane helix</keyword>
<dbReference type="AlphaFoldDB" id="A0A1D7U7F6"/>
<protein>
    <submittedName>
        <fullName evidence="2">Uncharacterized protein</fullName>
    </submittedName>
</protein>
<feature type="transmembrane region" description="Helical" evidence="1">
    <location>
        <begin position="89"/>
        <end position="110"/>
    </location>
</feature>
<evidence type="ECO:0000313" key="3">
    <source>
        <dbReference type="Proteomes" id="UP000094969"/>
    </source>
</evidence>
<dbReference type="EMBL" id="CP017147">
    <property type="protein sequence ID" value="AOO83279.1"/>
    <property type="molecule type" value="Genomic_DNA"/>
</dbReference>
<reference evidence="2 3" key="1">
    <citation type="journal article" date="2015" name="Antonie Van Leeuwenhoek">
        <title>Bosea vaviloviae sp. nov., a new species of slow-growing rhizobia isolated from nodules of the relict species Vavilovia formosa (Stev.) Fed.</title>
        <authorList>
            <person name="Safronova V.I."/>
            <person name="Kuznetsova I.G."/>
            <person name="Sazanova A.L."/>
            <person name="Kimeklis A.K."/>
            <person name="Belimov A.A."/>
            <person name="Andronov E.E."/>
            <person name="Pinaev A.G."/>
            <person name="Chizhevskaya E.P."/>
            <person name="Pukhaev A.R."/>
            <person name="Popov K.P."/>
            <person name="Willems A."/>
            <person name="Tikhonovich I.A."/>
        </authorList>
    </citation>
    <scope>NUCLEOTIDE SEQUENCE [LARGE SCALE GENOMIC DNA]</scope>
    <source>
        <strain evidence="2 3">Vaf18</strain>
    </source>
</reference>
<evidence type="ECO:0000256" key="1">
    <source>
        <dbReference type="SAM" id="Phobius"/>
    </source>
</evidence>